<comment type="caution">
    <text evidence="1">The sequence shown here is derived from an EMBL/GenBank/DDBJ whole genome shotgun (WGS) entry which is preliminary data.</text>
</comment>
<evidence type="ECO:0000313" key="1">
    <source>
        <dbReference type="EMBL" id="MDL2409949.1"/>
    </source>
</evidence>
<accession>A0ABT7KMS9</accession>
<evidence type="ECO:0008006" key="3">
    <source>
        <dbReference type="Google" id="ProtNLM"/>
    </source>
</evidence>
<organism evidence="1 2">
    <name type="scientific">Rhizobium calliandrae</name>
    <dbReference type="NCBI Taxonomy" id="1312182"/>
    <lineage>
        <taxon>Bacteria</taxon>
        <taxon>Pseudomonadati</taxon>
        <taxon>Pseudomonadota</taxon>
        <taxon>Alphaproteobacteria</taxon>
        <taxon>Hyphomicrobiales</taxon>
        <taxon>Rhizobiaceae</taxon>
        <taxon>Rhizobium/Agrobacterium group</taxon>
        <taxon>Rhizobium</taxon>
    </lineage>
</organism>
<evidence type="ECO:0000313" key="2">
    <source>
        <dbReference type="Proteomes" id="UP001172630"/>
    </source>
</evidence>
<dbReference type="EMBL" id="JARFYN010000064">
    <property type="protein sequence ID" value="MDL2409949.1"/>
    <property type="molecule type" value="Genomic_DNA"/>
</dbReference>
<sequence>MYEDRRAQLMGDLHMRFVAWGILGLLCLAGSAGAQEDATVKAFVRYAQANDRFRDVVAAAGRGLEAANSELERRGQPKLYCQPDHMAITPDQYVSFLANYTERNPQAGTMQAAFYSLVLLYAMVDVLPCK</sequence>
<name>A0ABT7KMS9_9HYPH</name>
<keyword evidence="2" id="KW-1185">Reference proteome</keyword>
<dbReference type="Proteomes" id="UP001172630">
    <property type="component" value="Unassembled WGS sequence"/>
</dbReference>
<proteinExistence type="predicted"/>
<reference evidence="1" key="1">
    <citation type="submission" date="2023-06" db="EMBL/GenBank/DDBJ databases">
        <title>Phylogenetic Diversity of Rhizobium strains.</title>
        <authorList>
            <person name="Moura F.T."/>
            <person name="Helene L.C.F."/>
            <person name="Hungria M."/>
        </authorList>
    </citation>
    <scope>NUCLEOTIDE SEQUENCE</scope>
    <source>
        <strain evidence="1">CCGE524</strain>
    </source>
</reference>
<gene>
    <name evidence="1" type="ORF">PY650_30905</name>
</gene>
<protein>
    <recommendedName>
        <fullName evidence="3">Rap1a immunity protein domain-containing protein</fullName>
    </recommendedName>
</protein>
<dbReference type="RefSeq" id="WP_285883650.1">
    <property type="nucleotide sequence ID" value="NZ_JARFYN010000064.1"/>
</dbReference>